<dbReference type="SUPFAM" id="SSF57716">
    <property type="entry name" value="Glucocorticoid receptor-like (DNA-binding domain)"/>
    <property type="match status" value="1"/>
</dbReference>
<dbReference type="SMART" id="SM00692">
    <property type="entry name" value="DM3"/>
    <property type="match status" value="1"/>
</dbReference>
<evidence type="ECO:0000256" key="4">
    <source>
        <dbReference type="ARBA" id="ARBA00023125"/>
    </source>
</evidence>
<sequence length="444" mass="48988">MGYVVLRNGKMPVCIVKGCATTSKTKPYDILLHSFPKEKVLIKRWLQQMHQDLGDLEELAEKVFTSARGNYRMCSLHFTRDAYEKRGYSTFLKRDAIPTVFPKPAAIQPPAKKSSAALTSELHTGDASSTTDVQSPIRQPVVGSCQYSMASPIEIKTEDETSSSCLFSTESHRVPAMPTAAPLPPKQETVVGLSPPEPVMASQTHIKTEDETSSTSELDTVHIAPLTKVQLSKQDMVEGAIQHNLKSELPHTHIKSEAGTLDTTIATELHAVYSVPPTNIIPLEQEMEVGINQNKTGIPLKIHIKTEDETSGDFITTEIKTVHFMPSTGQLQESTSARPQKRKRLCAPRSIKTIGTVTGYFPGQVHKSIQFDRSMGAKHRSFQVRLRPFHNSVGIQCNLVKLPSLKTIARSQTETVTESEKATQDLPITLGQTPSREQLNSDPT</sequence>
<gene>
    <name evidence="8" type="ORF">AB205_0180220</name>
</gene>
<evidence type="ECO:0000313" key="8">
    <source>
        <dbReference type="EMBL" id="PIO35936.1"/>
    </source>
</evidence>
<dbReference type="AlphaFoldDB" id="A0A2G9S716"/>
<evidence type="ECO:0000259" key="7">
    <source>
        <dbReference type="PROSITE" id="PS50950"/>
    </source>
</evidence>
<keyword evidence="4 5" id="KW-0238">DNA-binding</keyword>
<feature type="region of interest" description="Disordered" evidence="6">
    <location>
        <begin position="103"/>
        <end position="134"/>
    </location>
</feature>
<dbReference type="SMART" id="SM00980">
    <property type="entry name" value="THAP"/>
    <property type="match status" value="1"/>
</dbReference>
<organism evidence="8">
    <name type="scientific">Aquarana catesbeiana</name>
    <name type="common">American bullfrog</name>
    <name type="synonym">Rana catesbeiana</name>
    <dbReference type="NCBI Taxonomy" id="8400"/>
    <lineage>
        <taxon>Eukaryota</taxon>
        <taxon>Metazoa</taxon>
        <taxon>Chordata</taxon>
        <taxon>Craniata</taxon>
        <taxon>Vertebrata</taxon>
        <taxon>Euteleostomi</taxon>
        <taxon>Amphibia</taxon>
        <taxon>Batrachia</taxon>
        <taxon>Anura</taxon>
        <taxon>Neobatrachia</taxon>
        <taxon>Ranoidea</taxon>
        <taxon>Ranidae</taxon>
        <taxon>Aquarana</taxon>
    </lineage>
</organism>
<evidence type="ECO:0000256" key="5">
    <source>
        <dbReference type="PROSITE-ProRule" id="PRU00309"/>
    </source>
</evidence>
<dbReference type="Pfam" id="PF05485">
    <property type="entry name" value="THAP"/>
    <property type="match status" value="1"/>
</dbReference>
<dbReference type="PANTHER" id="PTHR28624:SF1">
    <property type="entry name" value="MITOCHONDRIAL POTASSIUM CHANNEL"/>
    <property type="match status" value="1"/>
</dbReference>
<dbReference type="InterPro" id="IPR006612">
    <property type="entry name" value="THAP_Znf"/>
</dbReference>
<reference evidence="8" key="1">
    <citation type="submission" date="2017-08" db="EMBL/GenBank/DDBJ databases">
        <title>Assembly of the North American Bullfrog Genome.</title>
        <authorList>
            <person name="Warren R.L."/>
            <person name="Vandervalk B.P."/>
            <person name="Kucuk E."/>
            <person name="Birol I."/>
            <person name="Helbing C."/>
            <person name="Pandoh P."/>
            <person name="Behsaz B."/>
            <person name="Mohamadi H."/>
            <person name="Chu J."/>
            <person name="Jackman S."/>
            <person name="Hammond S.A."/>
            <person name="Veldhoen N."/>
            <person name="Kirk H."/>
            <person name="Zhao Y."/>
            <person name="Coope R."/>
            <person name="Pleasance S."/>
            <person name="Moore R."/>
            <person name="Holt R."/>
        </authorList>
    </citation>
    <scope>NUCLEOTIDE SEQUENCE</scope>
    <source>
        <strain evidence="8">Bruno</strain>
        <tissue evidence="8">Liver</tissue>
    </source>
</reference>
<feature type="compositionally biased region" description="Low complexity" evidence="6">
    <location>
        <begin position="103"/>
        <end position="117"/>
    </location>
</feature>
<evidence type="ECO:0000256" key="6">
    <source>
        <dbReference type="SAM" id="MobiDB-lite"/>
    </source>
</evidence>
<evidence type="ECO:0000256" key="2">
    <source>
        <dbReference type="ARBA" id="ARBA00022771"/>
    </source>
</evidence>
<evidence type="ECO:0000256" key="1">
    <source>
        <dbReference type="ARBA" id="ARBA00022723"/>
    </source>
</evidence>
<feature type="region of interest" description="Disordered" evidence="6">
    <location>
        <begin position="414"/>
        <end position="444"/>
    </location>
</feature>
<accession>A0A2G9S716</accession>
<dbReference type="InterPro" id="IPR037660">
    <property type="entry name" value="CCDC51"/>
</dbReference>
<dbReference type="PROSITE" id="PS50950">
    <property type="entry name" value="ZF_THAP"/>
    <property type="match status" value="1"/>
</dbReference>
<keyword evidence="2 5" id="KW-0863">Zinc-finger</keyword>
<dbReference type="GO" id="GO:0008270">
    <property type="term" value="F:zinc ion binding"/>
    <property type="evidence" value="ECO:0007669"/>
    <property type="project" value="UniProtKB-KW"/>
</dbReference>
<keyword evidence="3" id="KW-0862">Zinc</keyword>
<feature type="domain" description="THAP-type" evidence="7">
    <location>
        <begin position="11"/>
        <end position="101"/>
    </location>
</feature>
<dbReference type="OrthoDB" id="540662at2759"/>
<proteinExistence type="predicted"/>
<protein>
    <recommendedName>
        <fullName evidence="7">THAP-type domain-containing protein</fullName>
    </recommendedName>
</protein>
<name>A0A2G9S716_AQUCT</name>
<dbReference type="GO" id="GO:0003677">
    <property type="term" value="F:DNA binding"/>
    <property type="evidence" value="ECO:0007669"/>
    <property type="project" value="UniProtKB-UniRule"/>
</dbReference>
<keyword evidence="1" id="KW-0479">Metal-binding</keyword>
<feature type="compositionally biased region" description="Polar residues" evidence="6">
    <location>
        <begin position="430"/>
        <end position="444"/>
    </location>
</feature>
<dbReference type="PANTHER" id="PTHR28624">
    <property type="entry name" value="COILED-COIL DOMAIN-CONTAINING PROTEIN 51"/>
    <property type="match status" value="1"/>
</dbReference>
<evidence type="ECO:0000256" key="3">
    <source>
        <dbReference type="ARBA" id="ARBA00022833"/>
    </source>
</evidence>
<dbReference type="EMBL" id="KV926618">
    <property type="protein sequence ID" value="PIO35936.1"/>
    <property type="molecule type" value="Genomic_DNA"/>
</dbReference>